<dbReference type="SMART" id="SM00320">
    <property type="entry name" value="WD40"/>
    <property type="match status" value="7"/>
</dbReference>
<dbReference type="GO" id="GO:0008360">
    <property type="term" value="P:regulation of cell shape"/>
    <property type="evidence" value="ECO:0007669"/>
    <property type="project" value="TreeGrafter"/>
</dbReference>
<dbReference type="Pfam" id="PF25313">
    <property type="entry name" value="BRWD_AD"/>
    <property type="match status" value="1"/>
</dbReference>
<feature type="compositionally biased region" description="Acidic residues" evidence="6">
    <location>
        <begin position="1629"/>
        <end position="1639"/>
    </location>
</feature>
<feature type="compositionally biased region" description="Acidic residues" evidence="6">
    <location>
        <begin position="773"/>
        <end position="788"/>
    </location>
</feature>
<dbReference type="Pfam" id="PF00439">
    <property type="entry name" value="Bromodomain"/>
    <property type="match status" value="2"/>
</dbReference>
<dbReference type="Pfam" id="PF00400">
    <property type="entry name" value="WD40"/>
    <property type="match status" value="6"/>
</dbReference>
<dbReference type="PROSITE" id="PS00678">
    <property type="entry name" value="WD_REPEATS_1"/>
    <property type="match status" value="1"/>
</dbReference>
<feature type="compositionally biased region" description="Basic and acidic residues" evidence="6">
    <location>
        <begin position="1567"/>
        <end position="1578"/>
    </location>
</feature>
<feature type="compositionally biased region" description="Basic residues" evidence="6">
    <location>
        <begin position="1695"/>
        <end position="1706"/>
    </location>
</feature>
<dbReference type="SMART" id="SM00297">
    <property type="entry name" value="BROMO"/>
    <property type="match status" value="2"/>
</dbReference>
<dbReference type="InterPro" id="IPR057452">
    <property type="entry name" value="BRWD/PHIP_N"/>
</dbReference>
<dbReference type="CDD" id="cd00200">
    <property type="entry name" value="WD40"/>
    <property type="match status" value="1"/>
</dbReference>
<dbReference type="Gene3D" id="2.130.10.10">
    <property type="entry name" value="YVTN repeat-like/Quinoprotein amine dehydrogenase"/>
    <property type="match status" value="2"/>
</dbReference>
<feature type="domain" description="Bromo" evidence="7">
    <location>
        <begin position="1111"/>
        <end position="1181"/>
    </location>
</feature>
<keyword evidence="10" id="KW-1185">Reference proteome</keyword>
<dbReference type="PRINTS" id="PR00503">
    <property type="entry name" value="BROMODOMAIN"/>
</dbReference>
<feature type="compositionally biased region" description="Low complexity" evidence="6">
    <location>
        <begin position="1544"/>
        <end position="1554"/>
    </location>
</feature>
<dbReference type="EMBL" id="CAJNOQ010000331">
    <property type="protein sequence ID" value="CAF0788548.1"/>
    <property type="molecule type" value="Genomic_DNA"/>
</dbReference>
<evidence type="ECO:0000313" key="8">
    <source>
        <dbReference type="EMBL" id="CAF0788548.1"/>
    </source>
</evidence>
<dbReference type="GO" id="GO:0007010">
    <property type="term" value="P:cytoskeleton organization"/>
    <property type="evidence" value="ECO:0007669"/>
    <property type="project" value="TreeGrafter"/>
</dbReference>
<dbReference type="GO" id="GO:0006357">
    <property type="term" value="P:regulation of transcription by RNA polymerase II"/>
    <property type="evidence" value="ECO:0007669"/>
    <property type="project" value="TreeGrafter"/>
</dbReference>
<keyword evidence="1 5" id="KW-0853">WD repeat</keyword>
<feature type="compositionally biased region" description="Acidic residues" evidence="6">
    <location>
        <begin position="1660"/>
        <end position="1670"/>
    </location>
</feature>
<evidence type="ECO:0000259" key="7">
    <source>
        <dbReference type="PROSITE" id="PS50014"/>
    </source>
</evidence>
<dbReference type="PANTHER" id="PTHR16266">
    <property type="entry name" value="WD REPEAT DOMAIN 9"/>
    <property type="match status" value="1"/>
</dbReference>
<proteinExistence type="predicted"/>
<evidence type="ECO:0000313" key="9">
    <source>
        <dbReference type="EMBL" id="CAF3572603.1"/>
    </source>
</evidence>
<dbReference type="PANTHER" id="PTHR16266:SF17">
    <property type="entry name" value="BRWD3"/>
    <property type="match status" value="1"/>
</dbReference>
<feature type="repeat" description="WD" evidence="5">
    <location>
        <begin position="209"/>
        <end position="250"/>
    </location>
</feature>
<keyword evidence="3 4" id="KW-0103">Bromodomain</keyword>
<evidence type="ECO:0000313" key="10">
    <source>
        <dbReference type="Proteomes" id="UP000663829"/>
    </source>
</evidence>
<feature type="region of interest" description="Disordered" evidence="6">
    <location>
        <begin position="1340"/>
        <end position="1410"/>
    </location>
</feature>
<dbReference type="PROSITE" id="PS50014">
    <property type="entry name" value="BROMODOMAIN_2"/>
    <property type="match status" value="2"/>
</dbReference>
<feature type="compositionally biased region" description="Basic and acidic residues" evidence="6">
    <location>
        <begin position="1533"/>
        <end position="1543"/>
    </location>
</feature>
<dbReference type="Proteomes" id="UP000681722">
    <property type="component" value="Unassembled WGS sequence"/>
</dbReference>
<name>A0A813S0R0_9BILA</name>
<dbReference type="InterPro" id="IPR019775">
    <property type="entry name" value="WD40_repeat_CS"/>
</dbReference>
<dbReference type="Proteomes" id="UP000663829">
    <property type="component" value="Unassembled WGS sequence"/>
</dbReference>
<evidence type="ECO:0000256" key="2">
    <source>
        <dbReference type="ARBA" id="ARBA00022737"/>
    </source>
</evidence>
<evidence type="ECO:0000256" key="6">
    <source>
        <dbReference type="SAM" id="MobiDB-lite"/>
    </source>
</evidence>
<dbReference type="InterPro" id="IPR018359">
    <property type="entry name" value="Bromodomain_CS"/>
</dbReference>
<keyword evidence="2" id="KW-0677">Repeat</keyword>
<dbReference type="EMBL" id="CAJOBC010000331">
    <property type="protein sequence ID" value="CAF3572603.1"/>
    <property type="molecule type" value="Genomic_DNA"/>
</dbReference>
<dbReference type="InterPro" id="IPR036322">
    <property type="entry name" value="WD40_repeat_dom_sf"/>
</dbReference>
<dbReference type="CDD" id="cd04369">
    <property type="entry name" value="Bromodomain"/>
    <property type="match status" value="1"/>
</dbReference>
<evidence type="ECO:0000256" key="5">
    <source>
        <dbReference type="PROSITE-ProRule" id="PRU00221"/>
    </source>
</evidence>
<dbReference type="Pfam" id="PF25437">
    <property type="entry name" value="BRWD1_N"/>
    <property type="match status" value="1"/>
</dbReference>
<feature type="compositionally biased region" description="Polar residues" evidence="6">
    <location>
        <begin position="1340"/>
        <end position="1352"/>
    </location>
</feature>
<feature type="compositionally biased region" description="Acidic residues" evidence="6">
    <location>
        <begin position="812"/>
        <end position="822"/>
    </location>
</feature>
<feature type="compositionally biased region" description="Polar residues" evidence="6">
    <location>
        <begin position="1383"/>
        <end position="1410"/>
    </location>
</feature>
<dbReference type="InterPro" id="IPR036427">
    <property type="entry name" value="Bromodomain-like_sf"/>
</dbReference>
<feature type="domain" description="Bromo" evidence="7">
    <location>
        <begin position="1249"/>
        <end position="1319"/>
    </location>
</feature>
<comment type="caution">
    <text evidence="8">The sequence shown here is derived from an EMBL/GenBank/DDBJ whole genome shotgun (WGS) entry which is preliminary data.</text>
</comment>
<feature type="compositionally biased region" description="Basic and acidic residues" evidence="6">
    <location>
        <begin position="859"/>
        <end position="871"/>
    </location>
</feature>
<evidence type="ECO:0000256" key="1">
    <source>
        <dbReference type="ARBA" id="ARBA00022574"/>
    </source>
</evidence>
<dbReference type="PROSITE" id="PS50294">
    <property type="entry name" value="WD_REPEATS_REGION"/>
    <property type="match status" value="3"/>
</dbReference>
<sequence length="1771" mass="205781">MISTGLNFLIAKYLRSLKNQTLVDKFVDTLQQDNLLPCTTNWNGTEQQTSFEQLDQQYSHLKDDHLAALLSNLMCHVEQGIDKRFGSLTTFLLQNDPTCFLRNAKDEKQSSKYNIFAMAYNPCQTVLQPKTRNIKTLTKEREYFGRTLSAKLPSTDMYKRMNMRLKVIAHKASVYCVVFDRTGNYALSGADDLLIKMWCVKTGRLLASYRGHSKEICDIDISFENTLLASASLDKKVRIWSLKTTETITVLHGHSQTVNMTRFSPFCKTDDRWLASVGNDGNICFWRYLVITNDFEPRPIKFVEKSRAGAQMLCLAFSSGGYFLAAGSSDFVIRVYSFHTYIPMKICELDSHNNIVETICYSHMNNSFISGSKDGTARIWRYEEQSWRAIILNFNKELLKRESGEYNCNNTQKIIPVTIVAWSCNDKKVSTAYENGLIKVWDSLNGMLLNELKKHDKIIFVLECHPTNERLMCSAGHDGLLIIWDICDGRLIKQFLNDQYVDIPCSIPYSDAKWSPHCDMIITTDLCGQVCFFGLGNDTSYNQTQIEQFFHNDLRPLLRDPNEKVLDQHFQLPPHLLPPPFLTDDHGHPYSNEIQRCVPGRENNSSAENTANIVNNEYLEDILIVEPSTFPETKSTFARRALETTDVSSFGLTKRQTYVYHRRLIPKLSEAEREFNENIRQVRFDNERSNYELEFNKKSQNSEYSQVPYVKKRTTRNFVRLRQEELMKKVPHNEIVAINRLTTRALYDSDKDDKTDVSDEQYIPNSTTNIGEISDDDSVSTVSTDDDLASVPNRISTRGSQKRLQRHRTLAVEDDEEEDNEEERQHEHHNHSADEKAEHIKQTHRRRHKLKRKKKRREQCKQRKEELEKSSVDLNNTDTSRFIPPEWLSNTRPKRAPYVPQVGDIVMYFLQGHELYVNDVKDKNIYEIDDQTLPWNKCSLLKSVECGQIVGYAVEVLPPRLISVRIQLLDSDTLEETARRINVKFHDIDGIADFLVLKQYYDQAMKQKWKIDDRCRCYIDDIWWYGTILKEEPFDSRHENSPFQCYVIKWDSGEEERLSSWDLEPITDLRPTTSSSQTALPILYTPISNEWPDDGQEIECKRLSFGIETIMQVDEAKDFISPVDFNVYKFYHIVIPYPIDLKTIKDRIDNGYYRRENAVKWDVKKIEENAKAFNEKGSLIIDQATIVTKVILKYIDNNQCNDIMEIYRHVVNNEKISQRTLTPSESQQLFTHDNEGWFDDCQTVLDDVYAQTDSDLFRHPINSDEYPDYNETIHKPICFDEIQEKLNQHSYRHTREFIADCRLIFQNAITYSDPDMINLARRLEPWFETRVDVLQRQRRTVSQLASNSGSQDHTSRRRQQRFSHSENNIYTTGDGGSRFNRRAQFSSHSNGTAGITQSNSTSTAPETTTFITTDRRHSHYHRVIESRPKTNSTSILTTSANFSFIPPMATTINGNRRQYNDSSSNSDTDEYEVKKKQDISLTTFLEHNDDGSSRQRLRKRNDNTWQSRTRYGGRPVISYAQNRDEEDGDNEDEKQSFTKKEASLSRSVSPLSTSGDEASNNKRKRMERYNGNHSRTQDNELSDNEQNENVKIEPLTTIKDEETTNVIENHQVSNNRQESDGDENGIREEEIDQNDDDDREYVPENQKSTDEDDQRSISKDEDDNDSDWEESATVTKKRSRKITKSSTKRPTTSSGKRKRPLYRTRTHSSSSEESDSKNRILVKNNGQHRSTSKRIKTRQILYDDDEMTDEENDSQEPIKSSRGRTIKKRFG</sequence>
<feature type="region of interest" description="Disordered" evidence="6">
    <location>
        <begin position="1486"/>
        <end position="1771"/>
    </location>
</feature>
<feature type="compositionally biased region" description="Acidic residues" evidence="6">
    <location>
        <begin position="1742"/>
        <end position="1754"/>
    </location>
</feature>
<feature type="repeat" description="WD" evidence="5">
    <location>
        <begin position="452"/>
        <end position="494"/>
    </location>
</feature>
<reference evidence="8" key="1">
    <citation type="submission" date="2021-02" db="EMBL/GenBank/DDBJ databases">
        <authorList>
            <person name="Nowell W R."/>
        </authorList>
    </citation>
    <scope>NUCLEOTIDE SEQUENCE</scope>
</reference>
<dbReference type="InterPro" id="IPR015943">
    <property type="entry name" value="WD40/YVTN_repeat-like_dom_sf"/>
</dbReference>
<feature type="compositionally biased region" description="Basic residues" evidence="6">
    <location>
        <begin position="842"/>
        <end position="858"/>
    </location>
</feature>
<organism evidence="8 10">
    <name type="scientific">Didymodactylos carnosus</name>
    <dbReference type="NCBI Taxonomy" id="1234261"/>
    <lineage>
        <taxon>Eukaryota</taxon>
        <taxon>Metazoa</taxon>
        <taxon>Spiralia</taxon>
        <taxon>Gnathifera</taxon>
        <taxon>Rotifera</taxon>
        <taxon>Eurotatoria</taxon>
        <taxon>Bdelloidea</taxon>
        <taxon>Philodinida</taxon>
        <taxon>Philodinidae</taxon>
        <taxon>Didymodactylos</taxon>
    </lineage>
</organism>
<feature type="compositionally biased region" description="Polar residues" evidence="6">
    <location>
        <begin position="1604"/>
        <end position="1616"/>
    </location>
</feature>
<dbReference type="PROSITE" id="PS50082">
    <property type="entry name" value="WD_REPEATS_2"/>
    <property type="match status" value="4"/>
</dbReference>
<feature type="compositionally biased region" description="Basic and acidic residues" evidence="6">
    <location>
        <begin position="823"/>
        <end position="841"/>
    </location>
</feature>
<dbReference type="InterPro" id="IPR001487">
    <property type="entry name" value="Bromodomain"/>
</dbReference>
<feature type="region of interest" description="Disordered" evidence="6">
    <location>
        <begin position="1453"/>
        <end position="1474"/>
    </location>
</feature>
<dbReference type="InterPro" id="IPR001680">
    <property type="entry name" value="WD40_rpt"/>
</dbReference>
<dbReference type="InterPro" id="IPR052060">
    <property type="entry name" value="Bromo_WD_repeat"/>
</dbReference>
<protein>
    <recommendedName>
        <fullName evidence="7">Bromo domain-containing protein</fullName>
    </recommendedName>
</protein>
<dbReference type="InterPro" id="IPR057451">
    <property type="entry name" value="BRWD/PHIP_AD"/>
</dbReference>
<feature type="region of interest" description="Disordered" evidence="6">
    <location>
        <begin position="750"/>
        <end position="876"/>
    </location>
</feature>
<dbReference type="Gene3D" id="1.20.920.10">
    <property type="entry name" value="Bromodomain-like"/>
    <property type="match status" value="2"/>
</dbReference>
<feature type="compositionally biased region" description="Basic residues" evidence="6">
    <location>
        <begin position="800"/>
        <end position="809"/>
    </location>
</feature>
<evidence type="ECO:0000256" key="3">
    <source>
        <dbReference type="ARBA" id="ARBA00023117"/>
    </source>
</evidence>
<feature type="repeat" description="WD" evidence="5">
    <location>
        <begin position="167"/>
        <end position="208"/>
    </location>
</feature>
<dbReference type="FunFam" id="1.20.920.10:FF:000066">
    <property type="entry name" value="Transcription initiation factor TFIID subunit 1"/>
    <property type="match status" value="1"/>
</dbReference>
<evidence type="ECO:0000256" key="4">
    <source>
        <dbReference type="PROSITE-ProRule" id="PRU00035"/>
    </source>
</evidence>
<feature type="compositionally biased region" description="Basic residues" evidence="6">
    <location>
        <begin position="1675"/>
        <end position="1687"/>
    </location>
</feature>
<feature type="repeat" description="WD" evidence="5">
    <location>
        <begin position="349"/>
        <end position="380"/>
    </location>
</feature>
<dbReference type="GO" id="GO:0005634">
    <property type="term" value="C:nucleus"/>
    <property type="evidence" value="ECO:0007669"/>
    <property type="project" value="TreeGrafter"/>
</dbReference>
<feature type="compositionally biased region" description="Basic residues" evidence="6">
    <location>
        <begin position="1761"/>
        <end position="1771"/>
    </location>
</feature>
<dbReference type="PROSITE" id="PS00633">
    <property type="entry name" value="BROMODOMAIN_1"/>
    <property type="match status" value="1"/>
</dbReference>
<dbReference type="SUPFAM" id="SSF47370">
    <property type="entry name" value="Bromodomain"/>
    <property type="match status" value="2"/>
</dbReference>
<dbReference type="OrthoDB" id="538223at2759"/>
<gene>
    <name evidence="8" type="ORF">GPM918_LOCUS2872</name>
    <name evidence="9" type="ORF">SRO942_LOCUS2872</name>
</gene>
<feature type="compositionally biased region" description="Polar residues" evidence="6">
    <location>
        <begin position="1453"/>
        <end position="1466"/>
    </location>
</feature>
<dbReference type="SUPFAM" id="SSF50978">
    <property type="entry name" value="WD40 repeat-like"/>
    <property type="match status" value="1"/>
</dbReference>
<accession>A0A813S0R0</accession>